<name>A0ABU6RIM4_9FABA</name>
<evidence type="ECO:0000313" key="2">
    <source>
        <dbReference type="Proteomes" id="UP001341840"/>
    </source>
</evidence>
<accession>A0ABU6RIM4</accession>
<keyword evidence="2" id="KW-1185">Reference proteome</keyword>
<comment type="caution">
    <text evidence="1">The sequence shown here is derived from an EMBL/GenBank/DDBJ whole genome shotgun (WGS) entry which is preliminary data.</text>
</comment>
<protein>
    <submittedName>
        <fullName evidence="1">Uncharacterized protein</fullName>
    </submittedName>
</protein>
<organism evidence="1 2">
    <name type="scientific">Stylosanthes scabra</name>
    <dbReference type="NCBI Taxonomy" id="79078"/>
    <lineage>
        <taxon>Eukaryota</taxon>
        <taxon>Viridiplantae</taxon>
        <taxon>Streptophyta</taxon>
        <taxon>Embryophyta</taxon>
        <taxon>Tracheophyta</taxon>
        <taxon>Spermatophyta</taxon>
        <taxon>Magnoliopsida</taxon>
        <taxon>eudicotyledons</taxon>
        <taxon>Gunneridae</taxon>
        <taxon>Pentapetalae</taxon>
        <taxon>rosids</taxon>
        <taxon>fabids</taxon>
        <taxon>Fabales</taxon>
        <taxon>Fabaceae</taxon>
        <taxon>Papilionoideae</taxon>
        <taxon>50 kb inversion clade</taxon>
        <taxon>dalbergioids sensu lato</taxon>
        <taxon>Dalbergieae</taxon>
        <taxon>Pterocarpus clade</taxon>
        <taxon>Stylosanthes</taxon>
    </lineage>
</organism>
<reference evidence="1 2" key="1">
    <citation type="journal article" date="2023" name="Plants (Basel)">
        <title>Bridging the Gap: Combining Genomics and Transcriptomics Approaches to Understand Stylosanthes scabra, an Orphan Legume from the Brazilian Caatinga.</title>
        <authorList>
            <person name="Ferreira-Neto J.R.C."/>
            <person name="da Silva M.D."/>
            <person name="Binneck E."/>
            <person name="de Melo N.F."/>
            <person name="da Silva R.H."/>
            <person name="de Melo A.L.T.M."/>
            <person name="Pandolfi V."/>
            <person name="Bustamante F.O."/>
            <person name="Brasileiro-Vidal A.C."/>
            <person name="Benko-Iseppon A.M."/>
        </authorList>
    </citation>
    <scope>NUCLEOTIDE SEQUENCE [LARGE SCALE GENOMIC DNA]</scope>
    <source>
        <tissue evidence="1">Leaves</tissue>
    </source>
</reference>
<dbReference type="EMBL" id="JASCZI010030591">
    <property type="protein sequence ID" value="MED6123775.1"/>
    <property type="molecule type" value="Genomic_DNA"/>
</dbReference>
<proteinExistence type="predicted"/>
<sequence length="215" mass="24361">MPVIHPRVEGTSALKGLQGRFWNVDSGGQQYFVTHNNSVKPATNVKVPHTKFVDRASTSSRTRSRAAAEAAATRELTPFNEVLYDNSEHYERSKLMRNKKILNERVINFEGQGEDFMKERIEGLGWTYMYNDLVDINVTIVKEFYSNFLVAEQRTVYLRGAHINIDEDVISSFLGIQGDPITKAQDAYEINLAKRKVGRMNMDDVLATIAAPGMR</sequence>
<evidence type="ECO:0000313" key="1">
    <source>
        <dbReference type="EMBL" id="MED6123775.1"/>
    </source>
</evidence>
<gene>
    <name evidence="1" type="ORF">PIB30_052600</name>
</gene>
<dbReference type="Proteomes" id="UP001341840">
    <property type="component" value="Unassembled WGS sequence"/>
</dbReference>